<organism evidence="2 3">
    <name type="scientific">Schaalia georgiae</name>
    <dbReference type="NCBI Taxonomy" id="52768"/>
    <lineage>
        <taxon>Bacteria</taxon>
        <taxon>Bacillati</taxon>
        <taxon>Actinomycetota</taxon>
        <taxon>Actinomycetes</taxon>
        <taxon>Actinomycetales</taxon>
        <taxon>Actinomycetaceae</taxon>
        <taxon>Schaalia</taxon>
    </lineage>
</organism>
<reference evidence="2" key="1">
    <citation type="submission" date="2020-04" db="EMBL/GenBank/DDBJ databases">
        <title>Deep metagenomics examines the oral microbiome during advanced dental caries in children, revealing novel taxa and co-occurrences with host molecules.</title>
        <authorList>
            <person name="Baker J.L."/>
            <person name="Morton J.T."/>
            <person name="Dinis M."/>
            <person name="Alvarez R."/>
            <person name="Tran N.C."/>
            <person name="Knight R."/>
            <person name="Edlund A."/>
        </authorList>
    </citation>
    <scope>NUCLEOTIDE SEQUENCE</scope>
    <source>
        <strain evidence="2">JCVI_32_bin.64</strain>
    </source>
</reference>
<comment type="caution">
    <text evidence="2">The sequence shown here is derived from an EMBL/GenBank/DDBJ whole genome shotgun (WGS) entry which is preliminary data.</text>
</comment>
<dbReference type="AlphaFoldDB" id="A0A929MYD2"/>
<protein>
    <submittedName>
        <fullName evidence="2">Uncharacterized protein</fullName>
    </submittedName>
</protein>
<evidence type="ECO:0000313" key="2">
    <source>
        <dbReference type="EMBL" id="MBF0939687.1"/>
    </source>
</evidence>
<name>A0A929MYD2_9ACTO</name>
<proteinExistence type="predicted"/>
<sequence>MSPSPRGRLRPFATPDLMRLEVERLDRIHAALWPRAMKADLGAIDRILRLSERRLLLQGRLDALEAQPASAAVRTGRWDDAEAKGDQGPAGPGD</sequence>
<gene>
    <name evidence="2" type="ORF">HXK03_02250</name>
</gene>
<feature type="region of interest" description="Disordered" evidence="1">
    <location>
        <begin position="68"/>
        <end position="94"/>
    </location>
</feature>
<dbReference type="Proteomes" id="UP000718630">
    <property type="component" value="Unassembled WGS sequence"/>
</dbReference>
<evidence type="ECO:0000313" key="3">
    <source>
        <dbReference type="Proteomes" id="UP000718630"/>
    </source>
</evidence>
<dbReference type="EMBL" id="JABZFZ010000070">
    <property type="protein sequence ID" value="MBF0939687.1"/>
    <property type="molecule type" value="Genomic_DNA"/>
</dbReference>
<evidence type="ECO:0000256" key="1">
    <source>
        <dbReference type="SAM" id="MobiDB-lite"/>
    </source>
</evidence>
<feature type="compositionally biased region" description="Basic and acidic residues" evidence="1">
    <location>
        <begin position="76"/>
        <end position="85"/>
    </location>
</feature>
<accession>A0A929MYD2</accession>